<feature type="chain" id="PRO_5015699859" evidence="13">
    <location>
        <begin position="29"/>
        <end position="705"/>
    </location>
</feature>
<dbReference type="InterPro" id="IPR000531">
    <property type="entry name" value="Beta-barrel_TonB"/>
</dbReference>
<reference evidence="16 17" key="1">
    <citation type="submission" date="2018-04" db="EMBL/GenBank/DDBJ databases">
        <title>Massilia violaceinigra sp. nov., a novel purple-pigmented bacterium isolated from Tianshan glacier, Xinjiang, China.</title>
        <authorList>
            <person name="Wang H."/>
        </authorList>
    </citation>
    <scope>NUCLEOTIDE SEQUENCE [LARGE SCALE GENOMIC DNA]</scope>
    <source>
        <strain evidence="16 17">B448-2</strain>
    </source>
</reference>
<dbReference type="PANTHER" id="PTHR30069">
    <property type="entry name" value="TONB-DEPENDENT OUTER MEMBRANE RECEPTOR"/>
    <property type="match status" value="1"/>
</dbReference>
<evidence type="ECO:0000313" key="16">
    <source>
        <dbReference type="EMBL" id="PWF55334.1"/>
    </source>
</evidence>
<dbReference type="InterPro" id="IPR037066">
    <property type="entry name" value="Plug_dom_sf"/>
</dbReference>
<keyword evidence="7 12" id="KW-0798">TonB box</keyword>
<evidence type="ECO:0000256" key="11">
    <source>
        <dbReference type="PROSITE-ProRule" id="PRU01360"/>
    </source>
</evidence>
<feature type="signal peptide" evidence="13">
    <location>
        <begin position="1"/>
        <end position="28"/>
    </location>
</feature>
<evidence type="ECO:0000259" key="14">
    <source>
        <dbReference type="Pfam" id="PF00593"/>
    </source>
</evidence>
<keyword evidence="8 11" id="KW-0472">Membrane</keyword>
<evidence type="ECO:0000256" key="10">
    <source>
        <dbReference type="ARBA" id="ARBA00023237"/>
    </source>
</evidence>
<evidence type="ECO:0000256" key="9">
    <source>
        <dbReference type="ARBA" id="ARBA00023170"/>
    </source>
</evidence>
<evidence type="ECO:0000256" key="2">
    <source>
        <dbReference type="ARBA" id="ARBA00009810"/>
    </source>
</evidence>
<evidence type="ECO:0000256" key="1">
    <source>
        <dbReference type="ARBA" id="ARBA00004571"/>
    </source>
</evidence>
<dbReference type="InterPro" id="IPR012910">
    <property type="entry name" value="Plug_dom"/>
</dbReference>
<sequence length="705" mass="76606">MGDLHTHSTWLKSLLPAALLLAGAGAIAQPLDEDELALSYGDNTQVSIATGSAQAVSHAPATATVITAREIKAMGATDLDQVLESVPGLHVSVSHLAYAPIYSLRGSFTNFNPQVLMLVNGLPITNIFAGNRSFAWGGMPVENIARVEVIRGPGSALYGADAYAGVINVITKRAADIDGLEAGARVGSFKSRDAWLQYGGRLGALSAAFYLRAGSSDGARRIIEEDSQTRLDAIFGTSASLAPGPLNVGREAIDVRADLAYGKWRWRSAYQKRDVGVGAGVAESVDPFGRIPETRFYTDLSYEHAGVLPHWDASVVLGYYDLREAPGEPAFRLFPAGAFGGAFPDGVIGNPGHYERNTSLTASAVYTGLARHRVRIGVGHRIADLYGAPEFKNFNLVVVPGVGPVFEPLGSVVDATHVPELGYLTPHKRRLSYVFLQDEWALAPDWSLTSGVRHDAYSDFGSTTNPRLALVWDAAFNVVVKAMHGRAFRAPALTEQYTINNPVNIGNPAIRPETIATSELAFLWKAADSVQTGLTLYRHRMRDIIAATANPDPSTGKTFRNTADQSGRGFELEGQWDAGRAVRVSGSWSVQHSLDEMTGKDPGLAPRQRLFARADWRPSPEWELGGTLNHVADRRREPDDTRPQLADYTTLDMSLRRLAGAWELRATVLNLFNRDVREPSLAPGNIRYDLPMPKRSLSFEITRRL</sequence>
<dbReference type="PROSITE" id="PS52016">
    <property type="entry name" value="TONB_DEPENDENT_REC_3"/>
    <property type="match status" value="1"/>
</dbReference>
<dbReference type="Gene3D" id="2.170.130.10">
    <property type="entry name" value="TonB-dependent receptor, plug domain"/>
    <property type="match status" value="1"/>
</dbReference>
<name>A0A2U2I6G0_9BURK</name>
<dbReference type="SUPFAM" id="SSF56935">
    <property type="entry name" value="Porins"/>
    <property type="match status" value="1"/>
</dbReference>
<dbReference type="PANTHER" id="PTHR30069:SF29">
    <property type="entry name" value="HEMOGLOBIN AND HEMOGLOBIN-HAPTOGLOBIN-BINDING PROTEIN 1-RELATED"/>
    <property type="match status" value="1"/>
</dbReference>
<evidence type="ECO:0000256" key="8">
    <source>
        <dbReference type="ARBA" id="ARBA00023136"/>
    </source>
</evidence>
<keyword evidence="5 11" id="KW-0812">Transmembrane</keyword>
<dbReference type="EMBL" id="PXWF02000033">
    <property type="protein sequence ID" value="PWF55334.1"/>
    <property type="molecule type" value="Genomic_DNA"/>
</dbReference>
<evidence type="ECO:0000256" key="5">
    <source>
        <dbReference type="ARBA" id="ARBA00022692"/>
    </source>
</evidence>
<evidence type="ECO:0000256" key="3">
    <source>
        <dbReference type="ARBA" id="ARBA00022448"/>
    </source>
</evidence>
<comment type="similarity">
    <text evidence="2 11 12">Belongs to the TonB-dependent receptor family.</text>
</comment>
<dbReference type="CDD" id="cd01347">
    <property type="entry name" value="ligand_gated_channel"/>
    <property type="match status" value="1"/>
</dbReference>
<feature type="domain" description="TonB-dependent receptor-like beta-barrel" evidence="14">
    <location>
        <begin position="294"/>
        <end position="671"/>
    </location>
</feature>
<organism evidence="16 17">
    <name type="scientific">Massilia glaciei</name>
    <dbReference type="NCBI Taxonomy" id="1524097"/>
    <lineage>
        <taxon>Bacteria</taxon>
        <taxon>Pseudomonadati</taxon>
        <taxon>Pseudomonadota</taxon>
        <taxon>Betaproteobacteria</taxon>
        <taxon>Burkholderiales</taxon>
        <taxon>Oxalobacteraceae</taxon>
        <taxon>Telluria group</taxon>
        <taxon>Massilia</taxon>
    </lineage>
</organism>
<evidence type="ECO:0000256" key="6">
    <source>
        <dbReference type="ARBA" id="ARBA00022729"/>
    </source>
</evidence>
<evidence type="ECO:0000256" key="7">
    <source>
        <dbReference type="ARBA" id="ARBA00023077"/>
    </source>
</evidence>
<accession>A0A2U2I6G0</accession>
<proteinExistence type="inferred from homology"/>
<keyword evidence="10 11" id="KW-0998">Cell outer membrane</keyword>
<dbReference type="OrthoDB" id="183532at2"/>
<feature type="domain" description="TonB-dependent receptor plug" evidence="15">
    <location>
        <begin position="57"/>
        <end position="166"/>
    </location>
</feature>
<dbReference type="GO" id="GO:0044718">
    <property type="term" value="P:siderophore transmembrane transport"/>
    <property type="evidence" value="ECO:0007669"/>
    <property type="project" value="TreeGrafter"/>
</dbReference>
<evidence type="ECO:0000256" key="4">
    <source>
        <dbReference type="ARBA" id="ARBA00022452"/>
    </source>
</evidence>
<evidence type="ECO:0000256" key="13">
    <source>
        <dbReference type="SAM" id="SignalP"/>
    </source>
</evidence>
<evidence type="ECO:0000256" key="12">
    <source>
        <dbReference type="RuleBase" id="RU003357"/>
    </source>
</evidence>
<comment type="caution">
    <text evidence="16">The sequence shown here is derived from an EMBL/GenBank/DDBJ whole genome shotgun (WGS) entry which is preliminary data.</text>
</comment>
<protein>
    <submittedName>
        <fullName evidence="16">TonB-dependent receptor</fullName>
    </submittedName>
</protein>
<gene>
    <name evidence="16" type="ORF">C7C56_002420</name>
</gene>
<dbReference type="Pfam" id="PF00593">
    <property type="entry name" value="TonB_dep_Rec_b-barrel"/>
    <property type="match status" value="1"/>
</dbReference>
<keyword evidence="4 11" id="KW-1134">Transmembrane beta strand</keyword>
<dbReference type="GO" id="GO:0009279">
    <property type="term" value="C:cell outer membrane"/>
    <property type="evidence" value="ECO:0007669"/>
    <property type="project" value="UniProtKB-SubCell"/>
</dbReference>
<keyword evidence="3 11" id="KW-0813">Transport</keyword>
<dbReference type="InterPro" id="IPR036942">
    <property type="entry name" value="Beta-barrel_TonB_sf"/>
</dbReference>
<dbReference type="Proteomes" id="UP000241421">
    <property type="component" value="Unassembled WGS sequence"/>
</dbReference>
<dbReference type="GO" id="GO:0015344">
    <property type="term" value="F:siderophore uptake transmembrane transporter activity"/>
    <property type="evidence" value="ECO:0007669"/>
    <property type="project" value="TreeGrafter"/>
</dbReference>
<keyword evidence="6 13" id="KW-0732">Signal</keyword>
<evidence type="ECO:0000259" key="15">
    <source>
        <dbReference type="Pfam" id="PF07715"/>
    </source>
</evidence>
<dbReference type="Pfam" id="PF07715">
    <property type="entry name" value="Plug"/>
    <property type="match status" value="1"/>
</dbReference>
<dbReference type="AlphaFoldDB" id="A0A2U2I6G0"/>
<evidence type="ECO:0000313" key="17">
    <source>
        <dbReference type="Proteomes" id="UP000241421"/>
    </source>
</evidence>
<dbReference type="Gene3D" id="2.40.170.20">
    <property type="entry name" value="TonB-dependent receptor, beta-barrel domain"/>
    <property type="match status" value="1"/>
</dbReference>
<dbReference type="InterPro" id="IPR039426">
    <property type="entry name" value="TonB-dep_rcpt-like"/>
</dbReference>
<keyword evidence="17" id="KW-1185">Reference proteome</keyword>
<keyword evidence="9 16" id="KW-0675">Receptor</keyword>
<comment type="subcellular location">
    <subcellularLocation>
        <location evidence="1 11">Cell outer membrane</location>
        <topology evidence="1 11">Multi-pass membrane protein</topology>
    </subcellularLocation>
</comment>